<reference evidence="2 3" key="1">
    <citation type="submission" date="2023-03" db="EMBL/GenBank/DDBJ databases">
        <title>Bacillus Genome Sequencing.</title>
        <authorList>
            <person name="Dunlap C."/>
        </authorList>
    </citation>
    <scope>NUCLEOTIDE SEQUENCE [LARGE SCALE GENOMIC DNA]</scope>
    <source>
        <strain evidence="2 3">B-23453</strain>
    </source>
</reference>
<dbReference type="PANTHER" id="PTHR33745">
    <property type="entry name" value="RSBT ANTAGONIST PROTEIN RSBS-RELATED"/>
    <property type="match status" value="1"/>
</dbReference>
<evidence type="ECO:0000313" key="2">
    <source>
        <dbReference type="EMBL" id="MED1204611.1"/>
    </source>
</evidence>
<protein>
    <submittedName>
        <fullName evidence="2">STAS domain-containing protein</fullName>
    </submittedName>
</protein>
<sequence>MIKSELEWMREEIRQLKEQISEYEHLIKDISAPIIPSVVPDTILVPITGRLSTDRFHIIVQKILDTVHTKQVGTVIIDFTAITEKEAGEIEVLGRNIEKLISSLGLMGVQVIFVGFSPSITRVLVKSKLTVLGELKTFLSFRSALQFLMKQKGLKFESII</sequence>
<dbReference type="InterPro" id="IPR051932">
    <property type="entry name" value="Bact_StressResp_Reg"/>
</dbReference>
<organism evidence="2 3">
    <name type="scientific">Heyndrickxia acidicola</name>
    <dbReference type="NCBI Taxonomy" id="209389"/>
    <lineage>
        <taxon>Bacteria</taxon>
        <taxon>Bacillati</taxon>
        <taxon>Bacillota</taxon>
        <taxon>Bacilli</taxon>
        <taxon>Bacillales</taxon>
        <taxon>Bacillaceae</taxon>
        <taxon>Heyndrickxia</taxon>
    </lineage>
</organism>
<dbReference type="CDD" id="cd07041">
    <property type="entry name" value="STAS_RsbR_RsbS_like"/>
    <property type="match status" value="1"/>
</dbReference>
<feature type="domain" description="STAS" evidence="1">
    <location>
        <begin position="40"/>
        <end position="148"/>
    </location>
</feature>
<dbReference type="EMBL" id="JARMAB010000025">
    <property type="protein sequence ID" value="MED1204611.1"/>
    <property type="molecule type" value="Genomic_DNA"/>
</dbReference>
<keyword evidence="3" id="KW-1185">Reference proteome</keyword>
<dbReference type="RefSeq" id="WP_083953189.1">
    <property type="nucleotide sequence ID" value="NZ_JARMAB010000025.1"/>
</dbReference>
<comment type="caution">
    <text evidence="2">The sequence shown here is derived from an EMBL/GenBank/DDBJ whole genome shotgun (WGS) entry which is preliminary data.</text>
</comment>
<evidence type="ECO:0000313" key="3">
    <source>
        <dbReference type="Proteomes" id="UP001341444"/>
    </source>
</evidence>
<accession>A0ABU6MIW6</accession>
<evidence type="ECO:0000259" key="1">
    <source>
        <dbReference type="PROSITE" id="PS50801"/>
    </source>
</evidence>
<dbReference type="PROSITE" id="PS50801">
    <property type="entry name" value="STAS"/>
    <property type="match status" value="1"/>
</dbReference>
<gene>
    <name evidence="2" type="ORF">P4T90_16315</name>
</gene>
<dbReference type="SUPFAM" id="SSF52091">
    <property type="entry name" value="SpoIIaa-like"/>
    <property type="match status" value="1"/>
</dbReference>
<dbReference type="InterPro" id="IPR036513">
    <property type="entry name" value="STAS_dom_sf"/>
</dbReference>
<dbReference type="Pfam" id="PF01740">
    <property type="entry name" value="STAS"/>
    <property type="match status" value="1"/>
</dbReference>
<dbReference type="InterPro" id="IPR002645">
    <property type="entry name" value="STAS_dom"/>
</dbReference>
<dbReference type="Proteomes" id="UP001341444">
    <property type="component" value="Unassembled WGS sequence"/>
</dbReference>
<dbReference type="Gene3D" id="3.30.750.24">
    <property type="entry name" value="STAS domain"/>
    <property type="match status" value="1"/>
</dbReference>
<name>A0ABU6MIW6_9BACI</name>
<proteinExistence type="predicted"/>